<dbReference type="EMBL" id="SZYE01000034">
    <property type="protein sequence ID" value="TKR24338.1"/>
    <property type="molecule type" value="Genomic_DNA"/>
</dbReference>
<evidence type="ECO:0000313" key="1">
    <source>
        <dbReference type="EMBL" id="TKR24338.1"/>
    </source>
</evidence>
<dbReference type="InterPro" id="IPR046288">
    <property type="entry name" value="DUF6325"/>
</dbReference>
<protein>
    <submittedName>
        <fullName evidence="1">DUF1269 domain-containing protein</fullName>
    </submittedName>
</protein>
<organism evidence="1 2">
    <name type="scientific">Cellulomonas hominis</name>
    <dbReference type="NCBI Taxonomy" id="156981"/>
    <lineage>
        <taxon>Bacteria</taxon>
        <taxon>Bacillati</taxon>
        <taxon>Actinomycetota</taxon>
        <taxon>Actinomycetes</taxon>
        <taxon>Micrococcales</taxon>
        <taxon>Cellulomonadaceae</taxon>
        <taxon>Cellulomonas</taxon>
    </lineage>
</organism>
<name>A0A7Z8NPX1_9CELL</name>
<sequence>MGPVDYLVVEFPQNRLDGEAFPLLIDLVDRGVVRVLDLAFVAKADDGTVTGIDLRELDATGDFDVTVLEGASSGLLGDDDLAEAAAALAPGAAAGVLVYENAWAAPFASALRRGGGQLVASGRVPVQALLAALDATDA</sequence>
<dbReference type="OrthoDB" id="1779644at2"/>
<proteinExistence type="predicted"/>
<dbReference type="AlphaFoldDB" id="A0A7Z8NPX1"/>
<gene>
    <name evidence="1" type="ORF">FA014_06705</name>
</gene>
<dbReference type="Proteomes" id="UP000308121">
    <property type="component" value="Unassembled WGS sequence"/>
</dbReference>
<dbReference type="Pfam" id="PF19850">
    <property type="entry name" value="DUF6325"/>
    <property type="match status" value="1"/>
</dbReference>
<accession>A0A7Z8NPX1</accession>
<evidence type="ECO:0000313" key="2">
    <source>
        <dbReference type="Proteomes" id="UP000308121"/>
    </source>
</evidence>
<reference evidence="1 2" key="1">
    <citation type="submission" date="2019-05" db="EMBL/GenBank/DDBJ databases">
        <title>Genome sequence of Cellulomonas hominis strain CS1.</title>
        <authorList>
            <person name="Belmont J."/>
            <person name="Maclea K.S."/>
        </authorList>
    </citation>
    <scope>NUCLEOTIDE SEQUENCE [LARGE SCALE GENOMIC DNA]</scope>
    <source>
        <strain evidence="1 2">CS1</strain>
    </source>
</reference>
<comment type="caution">
    <text evidence="1">The sequence shown here is derived from an EMBL/GenBank/DDBJ whole genome shotgun (WGS) entry which is preliminary data.</text>
</comment>